<dbReference type="Gene3D" id="1.10.606.20">
    <property type="match status" value="1"/>
</dbReference>
<evidence type="ECO:0000313" key="2">
    <source>
        <dbReference type="Proteomes" id="UP001523369"/>
    </source>
</evidence>
<comment type="caution">
    <text evidence="1">The sequence shown here is derived from an EMBL/GenBank/DDBJ whole genome shotgun (WGS) entry which is preliminary data.</text>
</comment>
<dbReference type="CDD" id="cd03398">
    <property type="entry name" value="PAP2_haloperoxidase"/>
    <property type="match status" value="1"/>
</dbReference>
<name>A0ABT1DI15_9ACTN</name>
<keyword evidence="2" id="KW-1185">Reference proteome</keyword>
<reference evidence="1 2" key="1">
    <citation type="submission" date="2022-06" db="EMBL/GenBank/DDBJ databases">
        <title>New Species of the Genus Actinoplanes, ActinopZanes ferrugineus.</title>
        <authorList>
            <person name="Ding P."/>
        </authorList>
    </citation>
    <scope>NUCLEOTIDE SEQUENCE [LARGE SCALE GENOMIC DNA]</scope>
    <source>
        <strain evidence="1 2">TRM88003</strain>
    </source>
</reference>
<accession>A0ABT1DI15</accession>
<organism evidence="1 2">
    <name type="scientific">Paractinoplanes aksuensis</name>
    <dbReference type="NCBI Taxonomy" id="2939490"/>
    <lineage>
        <taxon>Bacteria</taxon>
        <taxon>Bacillati</taxon>
        <taxon>Actinomycetota</taxon>
        <taxon>Actinomycetes</taxon>
        <taxon>Micromonosporales</taxon>
        <taxon>Micromonosporaceae</taxon>
        <taxon>Paractinoplanes</taxon>
    </lineage>
</organism>
<dbReference type="PANTHER" id="PTHR34599">
    <property type="entry name" value="PEROXIDASE-RELATED"/>
    <property type="match status" value="1"/>
</dbReference>
<dbReference type="RefSeq" id="WP_253236610.1">
    <property type="nucleotide sequence ID" value="NZ_JAMYJR010000006.1"/>
</dbReference>
<sequence length="292" mass="31729">MPDGPAERAGVAWGERVARDLIAARAHDGRNAPVQYTATPAPGVWRPTPPANLPMAVPWLGRVTPLLARSNNQFKPPAPPALTSRRYTRDFAEVKAMGSASSTARTPAQTATALFFSGNAVVQINAFLRDQATRRGLDIVDSARLFAATTMTTADVAILTWRSKLDRAYWRPITAIRSADTDGNPATTADPAWTSLIPSPNYPDYVSGYNSVMAASTRALEHVVGPRLDLALISTATPGEVRHYRGGASLRADVVDARIWLGIHFRTADTAARTLGVDLADWVARHYFRSRW</sequence>
<dbReference type="Proteomes" id="UP001523369">
    <property type="component" value="Unassembled WGS sequence"/>
</dbReference>
<proteinExistence type="predicted"/>
<protein>
    <submittedName>
        <fullName evidence="1">Vanadium-dependent haloperoxidase</fullName>
    </submittedName>
</protein>
<dbReference type="InterPro" id="IPR052559">
    <property type="entry name" value="V-haloperoxidase"/>
</dbReference>
<evidence type="ECO:0000313" key="1">
    <source>
        <dbReference type="EMBL" id="MCO8270473.1"/>
    </source>
</evidence>
<dbReference type="InterPro" id="IPR036938">
    <property type="entry name" value="PAP2/HPO_sf"/>
</dbReference>
<gene>
    <name evidence="1" type="ORF">M1L60_07670</name>
</gene>
<dbReference type="SUPFAM" id="SSF48317">
    <property type="entry name" value="Acid phosphatase/Vanadium-dependent haloperoxidase"/>
    <property type="match status" value="1"/>
</dbReference>
<dbReference type="EMBL" id="JAMYJR010000006">
    <property type="protein sequence ID" value="MCO8270473.1"/>
    <property type="molecule type" value="Genomic_DNA"/>
</dbReference>
<dbReference type="PANTHER" id="PTHR34599:SF1">
    <property type="entry name" value="PHOSPHATIDIC ACID PHOSPHATASE TYPE 2_HALOPEROXIDASE DOMAIN-CONTAINING PROTEIN"/>
    <property type="match status" value="1"/>
</dbReference>